<sequence length="95" mass="10074">MPMIRFRLIGSRADADTLIIGLHGIDGIEHIEEIDDPTLGIRDDSSSLDSASDSDAHTYLIEVGAASDSLADDVRVGAEALASERGAGIEFVDDF</sequence>
<evidence type="ECO:0000313" key="2">
    <source>
        <dbReference type="Proteomes" id="UP000306317"/>
    </source>
</evidence>
<reference evidence="1 2" key="1">
    <citation type="submission" date="2017-02" db="EMBL/GenBank/DDBJ databases">
        <title>Whole genome sequencing of Rhodanobacter lindaniclasticus DSM 17932.</title>
        <authorList>
            <person name="Kumar S."/>
            <person name="Patil P."/>
            <person name="Patil P.B."/>
        </authorList>
    </citation>
    <scope>NUCLEOTIDE SEQUENCE [LARGE SCALE GENOMIC DNA]</scope>
    <source>
        <strain evidence="1 2">DSM 17932</strain>
    </source>
</reference>
<evidence type="ECO:0000313" key="1">
    <source>
        <dbReference type="EMBL" id="THD07224.1"/>
    </source>
</evidence>
<name>A0A4S3KH20_9GAMM</name>
<dbReference type="EMBL" id="MWIO01000027">
    <property type="protein sequence ID" value="THD07224.1"/>
    <property type="molecule type" value="Genomic_DNA"/>
</dbReference>
<organism evidence="1 2">
    <name type="scientific">Rhodanobacter lindaniclasticus</name>
    <dbReference type="NCBI Taxonomy" id="75310"/>
    <lineage>
        <taxon>Bacteria</taxon>
        <taxon>Pseudomonadati</taxon>
        <taxon>Pseudomonadota</taxon>
        <taxon>Gammaproteobacteria</taxon>
        <taxon>Lysobacterales</taxon>
        <taxon>Rhodanobacteraceae</taxon>
        <taxon>Rhodanobacter</taxon>
    </lineage>
</organism>
<keyword evidence="2" id="KW-1185">Reference proteome</keyword>
<dbReference type="Proteomes" id="UP000306317">
    <property type="component" value="Unassembled WGS sequence"/>
</dbReference>
<comment type="caution">
    <text evidence="1">The sequence shown here is derived from an EMBL/GenBank/DDBJ whole genome shotgun (WGS) entry which is preliminary data.</text>
</comment>
<protein>
    <submittedName>
        <fullName evidence="1">Uncharacterized protein</fullName>
    </submittedName>
</protein>
<proteinExistence type="predicted"/>
<gene>
    <name evidence="1" type="ORF">B1991_09895</name>
</gene>
<accession>A0A4S3KH20</accession>
<dbReference type="AlphaFoldDB" id="A0A4S3KH20"/>
<dbReference type="OrthoDB" id="6044454at2"/>
<dbReference type="RefSeq" id="WP_136258567.1">
    <property type="nucleotide sequence ID" value="NZ_MWIO01000027.1"/>
</dbReference>